<dbReference type="PROSITE" id="PS50026">
    <property type="entry name" value="EGF_3"/>
    <property type="match status" value="29"/>
</dbReference>
<keyword evidence="16" id="KW-0325">Glycoprotein</keyword>
<sequence length="2014" mass="219381">MLSLRDQISFSFRTCKAGQLVHQSAERNDFLTFLLTSEGKVRLKVKRNSEELSYDIGVRSYLDNRWHTVVLQYLLGDLILSVDNLTAVIANSTANHEILEERSSNSLGQIRSVLIGNGFVGCMQEGANLVLSSTQAHYRNVQWGRCPLPNMRRCDGYSIDPCFHQPCQKDGKCLKTGDGEYACICSQRFTGRNCEVDTGPLCDRPEYRCENGGICHEVASGNSTHCTCLSGFYGEFCEQSIGASSCTSNPCENGGTCHSVSDNGRECYCVAGFTGEFCEVNINDCASNPCQNNGICIDGSGSFSCTCQNTGYRGITCEENIDECAESAPCENGGTCYDTHGSYLCHCSPGYVGKNCEVELDECISNPCHNGGTCRDLLNLYQCLCPSGFEGVNCETNRDDCFNVSCPPNSICQDGMNSHTCICRPGYTGAPPLCRELNECTTQPCQNGATCSDLINGFACICVPGFTGQYCERNIDDCESSQCENGAACIDGIGNYTCQCLRGFEGRHCEVDINECASHPCIYAEGCIDLPGSYRCNCQPGWTGRNCDSNIDDCNLCEIEIDDCVGNPCANGGTCVDLVNGYRCSCTPEYMGKNCTDTYNACADSPCQNGGSCITTPEVIPGYYCECVNGFEGLACENNIDDCFNVVCPHGKVCFDLIGNYECRCPAGFTGEQCDINIDECISSPCQNNGTCMDDVAGYNCLCQPGYTGKDCDVNINECESNPCKNNGTCIDEIAKFSCACQPGFTSSLCEVNIDECQSSPCMNGGSCVDGINWYNCDCTETGFVGVHCEQNIDDCINATCVNGGTCVDGIKDYSCQCFSGYGGKNCEVDINECQSHPCMHEGMCLERSNMSLYENNFRGEFPNFSYASAGGYICLCPPGFTGNNCEVNIDECASNPCTHGTCIDGINSYQCSCFPGYEGVYCETEIDECEEYSPCVRGECVDAVADYTCICPQGYGGKNCSVELLGCQEVVCQNGGTCIPYVEGEMIHKFNCSCAAGFYGKFCDISTTLSFDGEASYLTLYSDRAAGYDLRMRFRTTLPNCLLAMGQGETYFRLVLHEGRLNLHSSLLNKLEGVFVGEKLNNGKWQGVGLKFNESRIVLRSFNENGTSENIHPSNPPIESSDPSTESRFNMTLIGGSSPGLRSLAKNLSFTGCIQDIVLNEERILPDSLNNDWMVNTKVGCSRVPQCSPSPCFHDGKCLDLWNNFECQCKRPHLGRTCNISYAPATFGHENVTDSIVEALVSNALKQTYSKYVDISFFIRTRSPNGLLFYIGTNPDLALTSDISHVVLEMEDGFLYVRVQLNPNETRFKVEGLKLDDGEVRLIQALRQNTTVQVWINGTRFLTQRISVARELYTDVIYIGNMPRRTRRQTGIPAGVPYFKGVIQDIEISNGRDTRIIEIFPLQEIEADLILPPRINVTNVTGILQGIVSDNTCKIDPCFNGGTCQVTFNDFVCACPPEFKGKTCSDLKYCSLKNTTTCPEGSDCQDLEDGFECLTNATFNGYNSSTSYKLTGPSDARRGDVIECHFRTQTGGPIIHIENKDHFLALGVSRNMLNLVWGTVLGGSISSLHKADFQSGSGVMDGSWHKVVLSVDDNLHLTASVDDGDQQLVSGTVFDVGIWHMASTGLVTLGAAHGSGLNDSDTRNLYDIDNSLSSETVNLHAPDTHMDPHFRGCIGVVRVGGVLLSFVPESDMGFNPVHLKFSIVEPVHFVDTGICQLCYDAECQHGAVCEDKLASYNCLCPPGFQGKLCEINIDECLENKCAHGHCLDEIANYTCTCDPGYTGWLCNVEIDECESHPCQNGGTCMDLLNDYNCSCSDDYTGKDCTKLRIITCSHEPCKNGATCIDKFEGWSGNKCQDDIDECLERRAVCVNGATCENLPGSYVCLCLEGFCGATCELENPCKNDTCQNGGVCIPECNESDGKSNYECECVAGFVGKNCTTELSSADPGQIALIVAPILAGILLIAAGAFIAFLVMAKKKRATRGTYSPSRQEIFGSRVEMGNVMKPPPEERLI</sequence>
<feature type="domain" description="EGF-like" evidence="23">
    <location>
        <begin position="560"/>
        <end position="596"/>
    </location>
</feature>
<dbReference type="Pfam" id="PF00054">
    <property type="entry name" value="Laminin_G_1"/>
    <property type="match status" value="2"/>
</dbReference>
<feature type="disulfide bond" evidence="19">
    <location>
        <begin position="1741"/>
        <end position="1750"/>
    </location>
</feature>
<dbReference type="Gene3D" id="2.10.25.10">
    <property type="entry name" value="Laminin"/>
    <property type="match status" value="28"/>
</dbReference>
<dbReference type="GO" id="GO:0003002">
    <property type="term" value="P:regionalization"/>
    <property type="evidence" value="ECO:0007669"/>
    <property type="project" value="UniProtKB-ARBA"/>
</dbReference>
<feature type="disulfide bond" evidence="19">
    <location>
        <begin position="914"/>
        <end position="923"/>
    </location>
</feature>
<feature type="domain" description="EGF-like" evidence="23">
    <location>
        <begin position="792"/>
        <end position="828"/>
    </location>
</feature>
<evidence type="ECO:0000256" key="13">
    <source>
        <dbReference type="ARBA" id="ARBA00022989"/>
    </source>
</evidence>
<dbReference type="FunFam" id="2.10.25.10:FF:000031">
    <property type="entry name" value="neurogenic locus notch homolog protein 3"/>
    <property type="match status" value="1"/>
</dbReference>
<dbReference type="PRINTS" id="PR00010">
    <property type="entry name" value="EGFBLOOD"/>
</dbReference>
<feature type="domain" description="EGF-like" evidence="23">
    <location>
        <begin position="242"/>
        <end position="279"/>
    </location>
</feature>
<dbReference type="GO" id="GO:0005911">
    <property type="term" value="C:cell-cell junction"/>
    <property type="evidence" value="ECO:0007669"/>
    <property type="project" value="UniProtKB-ARBA"/>
</dbReference>
<dbReference type="InterPro" id="IPR049883">
    <property type="entry name" value="NOTCH1_EGF-like"/>
</dbReference>
<dbReference type="GO" id="GO:0030182">
    <property type="term" value="P:neuron differentiation"/>
    <property type="evidence" value="ECO:0007669"/>
    <property type="project" value="UniProtKB-ARBA"/>
</dbReference>
<feature type="disulfide bond" evidence="19">
    <location>
        <begin position="1757"/>
        <end position="1767"/>
    </location>
</feature>
<feature type="disulfide bond" evidence="19">
    <location>
        <begin position="1456"/>
        <end position="1465"/>
    </location>
</feature>
<evidence type="ECO:0000256" key="7">
    <source>
        <dbReference type="ARBA" id="ARBA00022553"/>
    </source>
</evidence>
<feature type="disulfide bond" evidence="19">
    <location>
        <begin position="385"/>
        <end position="394"/>
    </location>
</feature>
<dbReference type="Pfam" id="PF00008">
    <property type="entry name" value="EGF"/>
    <property type="match status" value="14"/>
</dbReference>
<feature type="domain" description="EGF-like" evidence="23">
    <location>
        <begin position="359"/>
        <end position="395"/>
    </location>
</feature>
<dbReference type="InterPro" id="IPR013320">
    <property type="entry name" value="ConA-like_dom_sf"/>
</dbReference>
<dbReference type="GO" id="GO:0007219">
    <property type="term" value="P:Notch signaling pathway"/>
    <property type="evidence" value="ECO:0007669"/>
    <property type="project" value="UniProtKB-KW"/>
</dbReference>
<feature type="domain" description="EGF-like" evidence="23">
    <location>
        <begin position="397"/>
        <end position="435"/>
    </location>
</feature>
<dbReference type="InterPro" id="IPR001791">
    <property type="entry name" value="Laminin_G"/>
</dbReference>
<dbReference type="Proteomes" id="UP000677054">
    <property type="component" value="Unassembled WGS sequence"/>
</dbReference>
<feature type="domain" description="EGF-like" evidence="23">
    <location>
        <begin position="198"/>
        <end position="238"/>
    </location>
</feature>
<dbReference type="PROSITE" id="PS01186">
    <property type="entry name" value="EGF_2"/>
    <property type="match status" value="21"/>
</dbReference>
<dbReference type="FunFam" id="2.10.25.10:FF:000208">
    <property type="entry name" value="Crumbs 2, cell polarity complex component"/>
    <property type="match status" value="1"/>
</dbReference>
<feature type="domain" description="EGF-like" evidence="23">
    <location>
        <begin position="889"/>
        <end position="924"/>
    </location>
</feature>
<feature type="disulfide bond" evidence="19">
    <location>
        <begin position="1778"/>
        <end position="1787"/>
    </location>
</feature>
<feature type="transmembrane region" description="Helical" evidence="21">
    <location>
        <begin position="1951"/>
        <end position="1975"/>
    </location>
</feature>
<dbReference type="SMART" id="SM00181">
    <property type="entry name" value="EGF"/>
    <property type="match status" value="29"/>
</dbReference>
<keyword evidence="17" id="KW-0966">Cell projection</keyword>
<feature type="disulfide bond" evidence="19">
    <location>
        <begin position="269"/>
        <end position="278"/>
    </location>
</feature>
<feature type="disulfide bond" evidence="19">
    <location>
        <begin position="818"/>
        <end position="827"/>
    </location>
</feature>
<dbReference type="GO" id="GO:0032991">
    <property type="term" value="C:protein-containing complex"/>
    <property type="evidence" value="ECO:0007669"/>
    <property type="project" value="UniProtKB-ARBA"/>
</dbReference>
<dbReference type="FunFam" id="2.10.25.10:FF:000143">
    <property type="entry name" value="Protein crumbs 1"/>
    <property type="match status" value="2"/>
</dbReference>
<dbReference type="GO" id="GO:0008593">
    <property type="term" value="P:regulation of Notch signaling pathway"/>
    <property type="evidence" value="ECO:0007669"/>
    <property type="project" value="UniProtKB-ARBA"/>
</dbReference>
<evidence type="ECO:0000256" key="21">
    <source>
        <dbReference type="SAM" id="Phobius"/>
    </source>
</evidence>
<dbReference type="FunFam" id="2.10.25.10:FF:000472">
    <property type="entry name" value="Uncharacterized protein, isoform A"/>
    <property type="match status" value="4"/>
</dbReference>
<dbReference type="InterPro" id="IPR051022">
    <property type="entry name" value="Notch_Cell-Fate_Det"/>
</dbReference>
<evidence type="ECO:0000256" key="10">
    <source>
        <dbReference type="ARBA" id="ARBA00022737"/>
    </source>
</evidence>
<comment type="similarity">
    <text evidence="18">Belongs to the Crumbs protein family.</text>
</comment>
<dbReference type="GO" id="GO:0061326">
    <property type="term" value="P:renal tubule development"/>
    <property type="evidence" value="ECO:0007669"/>
    <property type="project" value="UniProtKB-ARBA"/>
</dbReference>
<feature type="disulfide bond" evidence="19">
    <location>
        <begin position="1210"/>
        <end position="1219"/>
    </location>
</feature>
<reference evidence="24" key="1">
    <citation type="submission" date="2020-11" db="EMBL/GenBank/DDBJ databases">
        <authorList>
            <person name="Tran Van P."/>
        </authorList>
    </citation>
    <scope>NUCLEOTIDE SEQUENCE</scope>
</reference>
<dbReference type="GO" id="GO:0051049">
    <property type="term" value="P:regulation of transport"/>
    <property type="evidence" value="ECO:0007669"/>
    <property type="project" value="UniProtKB-ARBA"/>
</dbReference>
<evidence type="ECO:0000256" key="16">
    <source>
        <dbReference type="ARBA" id="ARBA00023180"/>
    </source>
</evidence>
<keyword evidence="8 21" id="KW-0812">Transmembrane</keyword>
<evidence type="ECO:0008006" key="26">
    <source>
        <dbReference type="Google" id="ProtNLM"/>
    </source>
</evidence>
<dbReference type="FunFam" id="2.10.25.10:FF:000471">
    <property type="entry name" value="Protein lin-12"/>
    <property type="match status" value="1"/>
</dbReference>
<dbReference type="InterPro" id="IPR013032">
    <property type="entry name" value="EGF-like_CS"/>
</dbReference>
<evidence type="ECO:0000259" key="23">
    <source>
        <dbReference type="PROSITE" id="PS50026"/>
    </source>
</evidence>
<feature type="disulfide bond" evidence="19">
    <location>
        <begin position="1816"/>
        <end position="1825"/>
    </location>
</feature>
<dbReference type="GO" id="GO:0016324">
    <property type="term" value="C:apical plasma membrane"/>
    <property type="evidence" value="ECO:0007669"/>
    <property type="project" value="UniProtKB-SubCell"/>
</dbReference>
<feature type="disulfide bond" evidence="19">
    <location>
        <begin position="209"/>
        <end position="226"/>
    </location>
</feature>
<feature type="disulfide bond" evidence="19">
    <location>
        <begin position="185"/>
        <end position="194"/>
    </location>
</feature>
<feature type="domain" description="Laminin G" evidence="22">
    <location>
        <begin position="1225"/>
        <end position="1434"/>
    </location>
</feature>
<evidence type="ECO:0000313" key="25">
    <source>
        <dbReference type="Proteomes" id="UP000677054"/>
    </source>
</evidence>
<feature type="domain" description="EGF-like" evidence="23">
    <location>
        <begin position="1790"/>
        <end position="1826"/>
    </location>
</feature>
<feature type="domain" description="Laminin G" evidence="22">
    <location>
        <begin position="1"/>
        <end position="162"/>
    </location>
</feature>
<dbReference type="FunFam" id="2.10.25.10:FF:000784">
    <property type="entry name" value="Uncharacterized protein"/>
    <property type="match status" value="1"/>
</dbReference>
<keyword evidence="13 21" id="KW-1133">Transmembrane helix</keyword>
<evidence type="ECO:0000256" key="6">
    <source>
        <dbReference type="ARBA" id="ARBA00022536"/>
    </source>
</evidence>
<dbReference type="GO" id="GO:0048592">
    <property type="term" value="P:eye morphogenesis"/>
    <property type="evidence" value="ECO:0007669"/>
    <property type="project" value="UniProtKB-ARBA"/>
</dbReference>
<feature type="domain" description="EGF-like" evidence="23">
    <location>
        <begin position="964"/>
        <end position="1005"/>
    </location>
</feature>
<feature type="disulfide bond" evidence="19">
    <location>
        <begin position="586"/>
        <end position="595"/>
    </location>
</feature>
<feature type="disulfide bond" evidence="19">
    <location>
        <begin position="228"/>
        <end position="237"/>
    </location>
</feature>
<dbReference type="PROSITE" id="PS50025">
    <property type="entry name" value="LAM_G_DOMAIN"/>
    <property type="match status" value="4"/>
</dbReference>
<evidence type="ECO:0000256" key="12">
    <source>
        <dbReference type="ARBA" id="ARBA00022976"/>
    </source>
</evidence>
<feature type="domain" description="EGF-like" evidence="23">
    <location>
        <begin position="158"/>
        <end position="195"/>
    </location>
</feature>
<feature type="disulfide bond" evidence="19">
    <location>
        <begin position="952"/>
        <end position="961"/>
    </location>
</feature>
<feature type="disulfide bond" evidence="19">
    <location>
        <begin position="347"/>
        <end position="356"/>
    </location>
</feature>
<dbReference type="GO" id="GO:0042995">
    <property type="term" value="C:cell projection"/>
    <property type="evidence" value="ECO:0007669"/>
    <property type="project" value="UniProtKB-SubCell"/>
</dbReference>
<feature type="disulfide bond" evidence="19">
    <location>
        <begin position="627"/>
        <end position="636"/>
    </location>
</feature>
<dbReference type="PROSITE" id="PS00022">
    <property type="entry name" value="EGF_1"/>
    <property type="match status" value="24"/>
</dbReference>
<feature type="disulfide bond" evidence="19">
    <location>
        <begin position="741"/>
        <end position="750"/>
    </location>
</feature>
<dbReference type="InterPro" id="IPR001881">
    <property type="entry name" value="EGF-like_Ca-bd_dom"/>
</dbReference>
<dbReference type="GO" id="GO:0048598">
    <property type="term" value="P:embryonic morphogenesis"/>
    <property type="evidence" value="ECO:0007669"/>
    <property type="project" value="UniProtKB-ARBA"/>
</dbReference>
<evidence type="ECO:0000256" key="15">
    <source>
        <dbReference type="ARBA" id="ARBA00023157"/>
    </source>
</evidence>
<dbReference type="GO" id="GO:0009792">
    <property type="term" value="P:embryo development ending in birth or egg hatching"/>
    <property type="evidence" value="ECO:0007669"/>
    <property type="project" value="UniProtKB-ARBA"/>
</dbReference>
<dbReference type="Gene3D" id="2.60.120.200">
    <property type="match status" value="4"/>
</dbReference>
<keyword evidence="14 21" id="KW-0472">Membrane</keyword>
<keyword evidence="6 19" id="KW-0245">EGF-like domain</keyword>
<keyword evidence="11" id="KW-0221">Differentiation</keyword>
<feature type="domain" description="EGF-like" evidence="23">
    <location>
        <begin position="1829"/>
        <end position="1857"/>
    </location>
</feature>
<comment type="subcellular location">
    <subcellularLocation>
        <location evidence="1">Apical cell membrane</location>
        <topology evidence="1">Single-pass type I membrane protein</topology>
    </subcellularLocation>
    <subcellularLocation>
        <location evidence="2">Cell projection</location>
    </subcellularLocation>
</comment>
<feature type="domain" description="EGF-like" evidence="23">
    <location>
        <begin position="639"/>
        <end position="675"/>
    </location>
</feature>
<evidence type="ECO:0000256" key="9">
    <source>
        <dbReference type="ARBA" id="ARBA00022729"/>
    </source>
</evidence>
<dbReference type="GO" id="GO:0009967">
    <property type="term" value="P:positive regulation of signal transduction"/>
    <property type="evidence" value="ECO:0007669"/>
    <property type="project" value="UniProtKB-ARBA"/>
</dbReference>
<dbReference type="GO" id="GO:0048871">
    <property type="term" value="P:multicellular organismal-level homeostasis"/>
    <property type="evidence" value="ECO:0007669"/>
    <property type="project" value="UniProtKB-ARBA"/>
</dbReference>
<dbReference type="Pfam" id="PF02210">
    <property type="entry name" value="Laminin_G_2"/>
    <property type="match status" value="1"/>
</dbReference>
<feature type="disulfide bond" evidence="19">
    <location>
        <begin position="893"/>
        <end position="903"/>
    </location>
</feature>
<evidence type="ECO:0000256" key="18">
    <source>
        <dbReference type="ARBA" id="ARBA00060989"/>
    </source>
</evidence>
<keyword evidence="9" id="KW-0732">Signal</keyword>
<feature type="domain" description="Laminin G" evidence="22">
    <location>
        <begin position="1008"/>
        <end position="1182"/>
    </location>
</feature>
<feature type="domain" description="EGF-like" evidence="23">
    <location>
        <begin position="512"/>
        <end position="548"/>
    </location>
</feature>
<evidence type="ECO:0000256" key="17">
    <source>
        <dbReference type="ARBA" id="ARBA00023273"/>
    </source>
</evidence>
<feature type="domain" description="EGF-like" evidence="23">
    <location>
        <begin position="1753"/>
        <end position="1788"/>
    </location>
</feature>
<dbReference type="GO" id="GO:0051241">
    <property type="term" value="P:negative regulation of multicellular organismal process"/>
    <property type="evidence" value="ECO:0007669"/>
    <property type="project" value="UniProtKB-ARBA"/>
</dbReference>
<evidence type="ECO:0000256" key="8">
    <source>
        <dbReference type="ARBA" id="ARBA00022692"/>
    </source>
</evidence>
<dbReference type="GO" id="GO:0007163">
    <property type="term" value="P:establishment or maintenance of cell polarity"/>
    <property type="evidence" value="ECO:0007669"/>
    <property type="project" value="UniProtKB-ARBA"/>
</dbReference>
<feature type="domain" description="EGF-like" evidence="23">
    <location>
        <begin position="1859"/>
        <end position="1897"/>
    </location>
</feature>
<feature type="domain" description="EGF-like" evidence="23">
    <location>
        <begin position="753"/>
        <end position="790"/>
    </location>
</feature>
<evidence type="ECO:0000256" key="3">
    <source>
        <dbReference type="ARBA" id="ARBA00005847"/>
    </source>
</evidence>
<dbReference type="PROSITE" id="PS01187">
    <property type="entry name" value="EGF_CA"/>
    <property type="match status" value="7"/>
</dbReference>
<feature type="domain" description="EGF-like" evidence="23">
    <location>
        <begin position="1184"/>
        <end position="1220"/>
    </location>
</feature>
<feature type="disulfide bond" evidence="19">
    <location>
        <begin position="1887"/>
        <end position="1896"/>
    </location>
</feature>
<evidence type="ECO:0000256" key="2">
    <source>
        <dbReference type="ARBA" id="ARBA00004316"/>
    </source>
</evidence>
<dbReference type="InterPro" id="IPR000152">
    <property type="entry name" value="EGF-type_Asp/Asn_hydroxyl_site"/>
</dbReference>
<dbReference type="SUPFAM" id="SSF57184">
    <property type="entry name" value="Growth factor receptor domain"/>
    <property type="match status" value="3"/>
</dbReference>
<feature type="domain" description="EGF-like" evidence="23">
    <location>
        <begin position="677"/>
        <end position="713"/>
    </location>
</feature>
<dbReference type="GO" id="GO:0005509">
    <property type="term" value="F:calcium ion binding"/>
    <property type="evidence" value="ECO:0007669"/>
    <property type="project" value="InterPro"/>
</dbReference>
<evidence type="ECO:0000256" key="20">
    <source>
        <dbReference type="SAM" id="MobiDB-lite"/>
    </source>
</evidence>
<dbReference type="CDD" id="cd00110">
    <property type="entry name" value="LamG"/>
    <property type="match status" value="4"/>
</dbReference>
<feature type="domain" description="EGF-like" evidence="23">
    <location>
        <begin position="926"/>
        <end position="962"/>
    </location>
</feature>
<feature type="domain" description="EGF-like" evidence="23">
    <location>
        <begin position="474"/>
        <end position="510"/>
    </location>
</feature>
<feature type="domain" description="EGF-like" evidence="23">
    <location>
        <begin position="1430"/>
        <end position="1466"/>
    </location>
</feature>
<feature type="domain" description="EGF-like" evidence="23">
    <location>
        <begin position="436"/>
        <end position="472"/>
    </location>
</feature>
<feature type="disulfide bond" evidence="19">
    <location>
        <begin position="665"/>
        <end position="674"/>
    </location>
</feature>
<keyword evidence="4" id="KW-0217">Developmental protein</keyword>
<evidence type="ECO:0000256" key="1">
    <source>
        <dbReference type="ARBA" id="ARBA00004247"/>
    </source>
</evidence>
<dbReference type="FunFam" id="2.10.25.10:FF:000039">
    <property type="entry name" value="Crumbs cell polarity complex component 1"/>
    <property type="match status" value="1"/>
</dbReference>
<dbReference type="PANTHER" id="PTHR24049">
    <property type="entry name" value="CRUMBS FAMILY MEMBER"/>
    <property type="match status" value="1"/>
</dbReference>
<comment type="similarity">
    <text evidence="3">Belongs to the NOTCH family.</text>
</comment>
<feature type="domain" description="EGF-like" evidence="23">
    <location>
        <begin position="281"/>
        <end position="318"/>
    </location>
</feature>
<dbReference type="InterPro" id="IPR009030">
    <property type="entry name" value="Growth_fac_rcpt_cys_sf"/>
</dbReference>
<dbReference type="GO" id="GO:0002064">
    <property type="term" value="P:epithelial cell development"/>
    <property type="evidence" value="ECO:0007669"/>
    <property type="project" value="UniProtKB-ARBA"/>
</dbReference>
<feature type="disulfide bond" evidence="19">
    <location>
        <begin position="500"/>
        <end position="509"/>
    </location>
</feature>
<dbReference type="GO" id="GO:0060562">
    <property type="term" value="P:epithelial tube morphogenesis"/>
    <property type="evidence" value="ECO:0007669"/>
    <property type="project" value="UniProtKB-ARBA"/>
</dbReference>
<organism evidence="24">
    <name type="scientific">Darwinula stevensoni</name>
    <dbReference type="NCBI Taxonomy" id="69355"/>
    <lineage>
        <taxon>Eukaryota</taxon>
        <taxon>Metazoa</taxon>
        <taxon>Ecdysozoa</taxon>
        <taxon>Arthropoda</taxon>
        <taxon>Crustacea</taxon>
        <taxon>Oligostraca</taxon>
        <taxon>Ostracoda</taxon>
        <taxon>Podocopa</taxon>
        <taxon>Podocopida</taxon>
        <taxon>Darwinulocopina</taxon>
        <taxon>Darwinuloidea</taxon>
        <taxon>Darwinulidae</taxon>
        <taxon>Darwinula</taxon>
    </lineage>
</organism>
<dbReference type="GO" id="GO:0048638">
    <property type="term" value="P:regulation of developmental growth"/>
    <property type="evidence" value="ECO:0007669"/>
    <property type="project" value="UniProtKB-ARBA"/>
</dbReference>
<feature type="domain" description="EGF-like" evidence="23">
    <location>
        <begin position="830"/>
        <end position="887"/>
    </location>
</feature>
<dbReference type="FunFam" id="2.10.25.10:FF:000565">
    <property type="entry name" value="Predicted protein"/>
    <property type="match status" value="2"/>
</dbReference>
<keyword evidence="12" id="KW-0914">Notch signaling pathway</keyword>
<dbReference type="Pfam" id="PF07645">
    <property type="entry name" value="EGF_CA"/>
    <property type="match status" value="1"/>
</dbReference>
<dbReference type="SMART" id="SM00282">
    <property type="entry name" value="LamG"/>
    <property type="match status" value="4"/>
</dbReference>
<feature type="domain" description="EGF-like" evidence="23">
    <location>
        <begin position="1717"/>
        <end position="1751"/>
    </location>
</feature>
<accession>A0A7R9A0J6</accession>
<dbReference type="FunFam" id="2.10.25.10:FF:000123">
    <property type="entry name" value="Crumbs homolog 1 (Drosophila)"/>
    <property type="match status" value="2"/>
</dbReference>
<evidence type="ECO:0000259" key="22">
    <source>
        <dbReference type="PROSITE" id="PS50025"/>
    </source>
</evidence>
<keyword evidence="25" id="KW-1185">Reference proteome</keyword>
<dbReference type="FunFam" id="2.10.25.10:FF:000095">
    <property type="entry name" value="Notch, isoform B"/>
    <property type="match status" value="1"/>
</dbReference>
<keyword evidence="10" id="KW-0677">Repeat</keyword>
<dbReference type="InterPro" id="IPR000742">
    <property type="entry name" value="EGF"/>
</dbReference>
<dbReference type="PANTHER" id="PTHR24049:SF35">
    <property type="entry name" value="EGF-LIKE DOMAIN-CONTAINING PROTEIN"/>
    <property type="match status" value="1"/>
</dbReference>
<feature type="domain" description="EGF-like" evidence="23">
    <location>
        <begin position="320"/>
        <end position="357"/>
    </location>
</feature>
<keyword evidence="7" id="KW-0597">Phosphoprotein</keyword>
<dbReference type="SUPFAM" id="SSF57196">
    <property type="entry name" value="EGF/Laminin"/>
    <property type="match status" value="18"/>
</dbReference>
<keyword evidence="5" id="KW-1003">Cell membrane</keyword>
<evidence type="ECO:0000256" key="14">
    <source>
        <dbReference type="ARBA" id="ARBA00023136"/>
    </source>
</evidence>
<evidence type="ECO:0000256" key="5">
    <source>
        <dbReference type="ARBA" id="ARBA00022475"/>
    </source>
</evidence>
<feature type="domain" description="EGF-like" evidence="23">
    <location>
        <begin position="1898"/>
        <end position="1940"/>
    </location>
</feature>
<dbReference type="EMBL" id="CAJPEV010000141">
    <property type="protein sequence ID" value="CAG0881286.1"/>
    <property type="molecule type" value="Genomic_DNA"/>
</dbReference>
<feature type="domain" description="EGF-like" evidence="23">
    <location>
        <begin position="715"/>
        <end position="751"/>
    </location>
</feature>
<dbReference type="OrthoDB" id="283575at2759"/>
<keyword evidence="15 19" id="KW-1015">Disulfide bond</keyword>
<dbReference type="GO" id="GO:0051093">
    <property type="term" value="P:negative regulation of developmental process"/>
    <property type="evidence" value="ECO:0007669"/>
    <property type="project" value="UniProtKB-ARBA"/>
</dbReference>
<dbReference type="PROSITE" id="PS00010">
    <property type="entry name" value="ASX_HYDROXYL"/>
    <property type="match status" value="19"/>
</dbReference>
<dbReference type="CDD" id="cd00054">
    <property type="entry name" value="EGF_CA"/>
    <property type="match status" value="21"/>
</dbReference>
<comment type="caution">
    <text evidence="19">Lacks conserved residue(s) required for the propagation of feature annotation.</text>
</comment>
<dbReference type="GO" id="GO:0012505">
    <property type="term" value="C:endomembrane system"/>
    <property type="evidence" value="ECO:0007669"/>
    <property type="project" value="UniProtKB-ARBA"/>
</dbReference>
<evidence type="ECO:0000256" key="11">
    <source>
        <dbReference type="ARBA" id="ARBA00022782"/>
    </source>
</evidence>
<feature type="domain" description="EGF-like" evidence="23">
    <location>
        <begin position="598"/>
        <end position="637"/>
    </location>
</feature>
<evidence type="ECO:0000256" key="4">
    <source>
        <dbReference type="ARBA" id="ARBA00022473"/>
    </source>
</evidence>
<evidence type="ECO:0000313" key="24">
    <source>
        <dbReference type="EMBL" id="CAD7241501.1"/>
    </source>
</evidence>
<feature type="disulfide bond" evidence="19">
    <location>
        <begin position="877"/>
        <end position="886"/>
    </location>
</feature>
<dbReference type="Pfam" id="PF12661">
    <property type="entry name" value="hEGF"/>
    <property type="match status" value="9"/>
</dbReference>
<gene>
    <name evidence="24" type="ORF">DSTB1V02_LOCUS1488</name>
</gene>
<feature type="disulfide bond" evidence="19">
    <location>
        <begin position="995"/>
        <end position="1004"/>
    </location>
</feature>
<feature type="disulfide bond" evidence="19">
    <location>
        <begin position="538"/>
        <end position="547"/>
    </location>
</feature>
<dbReference type="SMART" id="SM00179">
    <property type="entry name" value="EGF_CA"/>
    <property type="match status" value="27"/>
</dbReference>
<feature type="domain" description="Laminin G" evidence="22">
    <location>
        <begin position="1496"/>
        <end position="1716"/>
    </location>
</feature>
<dbReference type="GO" id="GO:0006357">
    <property type="term" value="P:regulation of transcription by RNA polymerase II"/>
    <property type="evidence" value="ECO:0007669"/>
    <property type="project" value="UniProtKB-ARBA"/>
</dbReference>
<dbReference type="InterPro" id="IPR018097">
    <property type="entry name" value="EGF_Ca-bd_CS"/>
</dbReference>
<proteinExistence type="inferred from homology"/>
<feature type="disulfide bond" evidence="19">
    <location>
        <begin position="703"/>
        <end position="712"/>
    </location>
</feature>
<feature type="disulfide bond" evidence="19">
    <location>
        <begin position="1930"/>
        <end position="1939"/>
    </location>
</feature>
<dbReference type="EMBL" id="LR899658">
    <property type="protein sequence ID" value="CAD7241501.1"/>
    <property type="molecule type" value="Genomic_DNA"/>
</dbReference>
<evidence type="ECO:0000256" key="19">
    <source>
        <dbReference type="PROSITE-ProRule" id="PRU00076"/>
    </source>
</evidence>
<feature type="disulfide bond" evidence="19">
    <location>
        <begin position="462"/>
        <end position="471"/>
    </location>
</feature>
<dbReference type="SUPFAM" id="SSF49899">
    <property type="entry name" value="Concanavalin A-like lectins/glucanases"/>
    <property type="match status" value="4"/>
</dbReference>
<name>A0A7R9A0J6_9CRUS</name>
<feature type="region of interest" description="Disordered" evidence="20">
    <location>
        <begin position="1107"/>
        <end position="1127"/>
    </location>
</feature>
<protein>
    <recommendedName>
        <fullName evidence="26">Protein crumbs</fullName>
    </recommendedName>
</protein>
<dbReference type="FunFam" id="2.10.25.10:FF:000004">
    <property type="entry name" value="Neurogenic locus notch 1"/>
    <property type="match status" value="1"/>
</dbReference>